<proteinExistence type="predicted"/>
<accession>A0A2P6QBE7</accession>
<evidence type="ECO:0000313" key="2">
    <source>
        <dbReference type="EMBL" id="PRQ31507.1"/>
    </source>
</evidence>
<dbReference type="EMBL" id="PDCK01000043">
    <property type="protein sequence ID" value="PRQ31507.1"/>
    <property type="molecule type" value="Genomic_DNA"/>
</dbReference>
<dbReference type="AlphaFoldDB" id="A0A2P6QBE7"/>
<dbReference type="Gramene" id="PRQ31507">
    <property type="protein sequence ID" value="PRQ31507"/>
    <property type="gene ID" value="RchiOBHm_Chr5g0036251"/>
</dbReference>
<gene>
    <name evidence="2" type="ORF">RchiOBHm_Chr5g0036251</name>
</gene>
<dbReference type="Proteomes" id="UP000238479">
    <property type="component" value="Chromosome 5"/>
</dbReference>
<reference evidence="2 3" key="1">
    <citation type="journal article" date="2018" name="Nat. Genet.">
        <title>The Rosa genome provides new insights in the design of modern roses.</title>
        <authorList>
            <person name="Bendahmane M."/>
        </authorList>
    </citation>
    <scope>NUCLEOTIDE SEQUENCE [LARGE SCALE GENOMIC DNA]</scope>
    <source>
        <strain evidence="3">cv. Old Blush</strain>
    </source>
</reference>
<name>A0A2P6QBE7_ROSCH</name>
<keyword evidence="3" id="KW-1185">Reference proteome</keyword>
<organism evidence="2 3">
    <name type="scientific">Rosa chinensis</name>
    <name type="common">China rose</name>
    <dbReference type="NCBI Taxonomy" id="74649"/>
    <lineage>
        <taxon>Eukaryota</taxon>
        <taxon>Viridiplantae</taxon>
        <taxon>Streptophyta</taxon>
        <taxon>Embryophyta</taxon>
        <taxon>Tracheophyta</taxon>
        <taxon>Spermatophyta</taxon>
        <taxon>Magnoliopsida</taxon>
        <taxon>eudicotyledons</taxon>
        <taxon>Gunneridae</taxon>
        <taxon>Pentapetalae</taxon>
        <taxon>rosids</taxon>
        <taxon>fabids</taxon>
        <taxon>Rosales</taxon>
        <taxon>Rosaceae</taxon>
        <taxon>Rosoideae</taxon>
        <taxon>Rosoideae incertae sedis</taxon>
        <taxon>Rosa</taxon>
    </lineage>
</organism>
<feature type="transmembrane region" description="Helical" evidence="1">
    <location>
        <begin position="20"/>
        <end position="42"/>
    </location>
</feature>
<evidence type="ECO:0000256" key="1">
    <source>
        <dbReference type="SAM" id="Phobius"/>
    </source>
</evidence>
<comment type="caution">
    <text evidence="2">The sequence shown here is derived from an EMBL/GenBank/DDBJ whole genome shotgun (WGS) entry which is preliminary data.</text>
</comment>
<evidence type="ECO:0000313" key="3">
    <source>
        <dbReference type="Proteomes" id="UP000238479"/>
    </source>
</evidence>
<keyword evidence="1" id="KW-0812">Transmembrane</keyword>
<protein>
    <submittedName>
        <fullName evidence="2">Uncharacterized protein</fullName>
    </submittedName>
</protein>
<sequence length="54" mass="6719">MFLDFFFSFNFSFLVYVFRPPLFFSSIYTKYFFFILLIEIMINKVSFKFSHWAS</sequence>
<keyword evidence="1" id="KW-1133">Transmembrane helix</keyword>
<keyword evidence="1" id="KW-0472">Membrane</keyword>